<dbReference type="InterPro" id="IPR011009">
    <property type="entry name" value="Kinase-like_dom_sf"/>
</dbReference>
<protein>
    <recommendedName>
        <fullName evidence="6">Protein kinase domain-containing protein</fullName>
    </recommendedName>
</protein>
<dbReference type="PROSITE" id="PS50011">
    <property type="entry name" value="PROTEIN_KINASE_DOM"/>
    <property type="match status" value="1"/>
</dbReference>
<dbReference type="OrthoDB" id="5979581at2759"/>
<evidence type="ECO:0000256" key="4">
    <source>
        <dbReference type="ARBA" id="ARBA00022777"/>
    </source>
</evidence>
<dbReference type="PANTHER" id="PTHR45646">
    <property type="entry name" value="SERINE/THREONINE-PROTEIN KINASE DOA-RELATED"/>
    <property type="match status" value="1"/>
</dbReference>
<dbReference type="InterPro" id="IPR051175">
    <property type="entry name" value="CLK_kinases"/>
</dbReference>
<evidence type="ECO:0000256" key="1">
    <source>
        <dbReference type="ARBA" id="ARBA00022527"/>
    </source>
</evidence>
<evidence type="ECO:0000256" key="5">
    <source>
        <dbReference type="ARBA" id="ARBA00022840"/>
    </source>
</evidence>
<dbReference type="SUPFAM" id="SSF56112">
    <property type="entry name" value="Protein kinase-like (PK-like)"/>
    <property type="match status" value="1"/>
</dbReference>
<keyword evidence="3" id="KW-0547">Nucleotide-binding</keyword>
<name>A0A6A6CLL1_ZASCE</name>
<evidence type="ECO:0000256" key="2">
    <source>
        <dbReference type="ARBA" id="ARBA00022679"/>
    </source>
</evidence>
<accession>A0A6A6CLL1</accession>
<dbReference type="AlphaFoldDB" id="A0A6A6CLL1"/>
<keyword evidence="1" id="KW-0723">Serine/threonine-protein kinase</keyword>
<keyword evidence="5" id="KW-0067">ATP-binding</keyword>
<evidence type="ECO:0000259" key="6">
    <source>
        <dbReference type="PROSITE" id="PS50011"/>
    </source>
</evidence>
<sequence length="255" mass="29145">MFPEGRVPKEIVAHFVQRLLGCVNWLFCDCDIIHTEITAQNVLMETTDDAPFRRIEDAEAAEPTIPVEVNGYPVYASRGRDTPLLELTLDPILTGFGSSRSTTTTNDDWWMPDTHRAPEILMGLPWDAQVDVWSIGVMALELLEGRNFFTPVDTVHNQYVLPLALSQYISYMGLPPRWMIEQSMNPVIKSFVDDRGHWVAEPPIPQASLEDFVTAIPPGEEKNRFLRFMRKILVWDPAQRVQSAELFSDDWLMPE</sequence>
<organism evidence="7 8">
    <name type="scientific">Zasmidium cellare ATCC 36951</name>
    <dbReference type="NCBI Taxonomy" id="1080233"/>
    <lineage>
        <taxon>Eukaryota</taxon>
        <taxon>Fungi</taxon>
        <taxon>Dikarya</taxon>
        <taxon>Ascomycota</taxon>
        <taxon>Pezizomycotina</taxon>
        <taxon>Dothideomycetes</taxon>
        <taxon>Dothideomycetidae</taxon>
        <taxon>Mycosphaerellales</taxon>
        <taxon>Mycosphaerellaceae</taxon>
        <taxon>Zasmidium</taxon>
    </lineage>
</organism>
<evidence type="ECO:0000313" key="7">
    <source>
        <dbReference type="EMBL" id="KAF2167523.1"/>
    </source>
</evidence>
<dbReference type="GeneID" id="54559558"/>
<keyword evidence="2" id="KW-0808">Transferase</keyword>
<dbReference type="PANTHER" id="PTHR45646:SF11">
    <property type="entry name" value="SERINE_THREONINE-PROTEIN KINASE DOA"/>
    <property type="match status" value="1"/>
</dbReference>
<dbReference type="InterPro" id="IPR000719">
    <property type="entry name" value="Prot_kinase_dom"/>
</dbReference>
<evidence type="ECO:0000256" key="3">
    <source>
        <dbReference type="ARBA" id="ARBA00022741"/>
    </source>
</evidence>
<dbReference type="EMBL" id="ML993593">
    <property type="protein sequence ID" value="KAF2167523.1"/>
    <property type="molecule type" value="Genomic_DNA"/>
</dbReference>
<dbReference type="RefSeq" id="XP_033668412.1">
    <property type="nucleotide sequence ID" value="XM_033806286.1"/>
</dbReference>
<feature type="domain" description="Protein kinase" evidence="6">
    <location>
        <begin position="1"/>
        <end position="252"/>
    </location>
</feature>
<gene>
    <name evidence="7" type="ORF">M409DRAFT_22331</name>
</gene>
<keyword evidence="4" id="KW-0418">Kinase</keyword>
<dbReference type="Pfam" id="PF00069">
    <property type="entry name" value="Pkinase"/>
    <property type="match status" value="1"/>
</dbReference>
<dbReference type="GO" id="GO:0043484">
    <property type="term" value="P:regulation of RNA splicing"/>
    <property type="evidence" value="ECO:0007669"/>
    <property type="project" value="TreeGrafter"/>
</dbReference>
<dbReference type="GO" id="GO:0004674">
    <property type="term" value="F:protein serine/threonine kinase activity"/>
    <property type="evidence" value="ECO:0007669"/>
    <property type="project" value="UniProtKB-KW"/>
</dbReference>
<reference evidence="7" key="1">
    <citation type="journal article" date="2020" name="Stud. Mycol.">
        <title>101 Dothideomycetes genomes: a test case for predicting lifestyles and emergence of pathogens.</title>
        <authorList>
            <person name="Haridas S."/>
            <person name="Albert R."/>
            <person name="Binder M."/>
            <person name="Bloem J."/>
            <person name="Labutti K."/>
            <person name="Salamov A."/>
            <person name="Andreopoulos B."/>
            <person name="Baker S."/>
            <person name="Barry K."/>
            <person name="Bills G."/>
            <person name="Bluhm B."/>
            <person name="Cannon C."/>
            <person name="Castanera R."/>
            <person name="Culley D."/>
            <person name="Daum C."/>
            <person name="Ezra D."/>
            <person name="Gonzalez J."/>
            <person name="Henrissat B."/>
            <person name="Kuo A."/>
            <person name="Liang C."/>
            <person name="Lipzen A."/>
            <person name="Lutzoni F."/>
            <person name="Magnuson J."/>
            <person name="Mondo S."/>
            <person name="Nolan M."/>
            <person name="Ohm R."/>
            <person name="Pangilinan J."/>
            <person name="Park H.-J."/>
            <person name="Ramirez L."/>
            <person name="Alfaro M."/>
            <person name="Sun H."/>
            <person name="Tritt A."/>
            <person name="Yoshinaga Y."/>
            <person name="Zwiers L.-H."/>
            <person name="Turgeon B."/>
            <person name="Goodwin S."/>
            <person name="Spatafora J."/>
            <person name="Crous P."/>
            <person name="Grigoriev I."/>
        </authorList>
    </citation>
    <scope>NUCLEOTIDE SEQUENCE</scope>
    <source>
        <strain evidence="7">ATCC 36951</strain>
    </source>
</reference>
<dbReference type="Gene3D" id="1.10.510.10">
    <property type="entry name" value="Transferase(Phosphotransferase) domain 1"/>
    <property type="match status" value="1"/>
</dbReference>
<proteinExistence type="predicted"/>
<dbReference type="GO" id="GO:0005524">
    <property type="term" value="F:ATP binding"/>
    <property type="evidence" value="ECO:0007669"/>
    <property type="project" value="UniProtKB-KW"/>
</dbReference>
<evidence type="ECO:0000313" key="8">
    <source>
        <dbReference type="Proteomes" id="UP000799537"/>
    </source>
</evidence>
<dbReference type="Proteomes" id="UP000799537">
    <property type="component" value="Unassembled WGS sequence"/>
</dbReference>
<dbReference type="GO" id="GO:0005634">
    <property type="term" value="C:nucleus"/>
    <property type="evidence" value="ECO:0007669"/>
    <property type="project" value="TreeGrafter"/>
</dbReference>
<keyword evidence="8" id="KW-1185">Reference proteome</keyword>